<feature type="domain" description="Vps52 coiled-coil" evidence="7">
    <location>
        <begin position="158"/>
        <end position="329"/>
    </location>
</feature>
<dbReference type="AlphaFoldDB" id="A0A9P4IHP1"/>
<dbReference type="Pfam" id="PF20655">
    <property type="entry name" value="Vps52_C"/>
    <property type="match status" value="1"/>
</dbReference>
<dbReference type="GO" id="GO:0006896">
    <property type="term" value="P:Golgi to vacuole transport"/>
    <property type="evidence" value="ECO:0007669"/>
    <property type="project" value="TreeGrafter"/>
</dbReference>
<feature type="compositionally biased region" description="Low complexity" evidence="6">
    <location>
        <begin position="42"/>
        <end position="60"/>
    </location>
</feature>
<reference evidence="9" key="1">
    <citation type="journal article" date="2020" name="Stud. Mycol.">
        <title>101 Dothideomycetes genomes: a test case for predicting lifestyles and emergence of pathogens.</title>
        <authorList>
            <person name="Haridas S."/>
            <person name="Albert R."/>
            <person name="Binder M."/>
            <person name="Bloem J."/>
            <person name="Labutti K."/>
            <person name="Salamov A."/>
            <person name="Andreopoulos B."/>
            <person name="Baker S."/>
            <person name="Barry K."/>
            <person name="Bills G."/>
            <person name="Bluhm B."/>
            <person name="Cannon C."/>
            <person name="Castanera R."/>
            <person name="Culley D."/>
            <person name="Daum C."/>
            <person name="Ezra D."/>
            <person name="Gonzalez J."/>
            <person name="Henrissat B."/>
            <person name="Kuo A."/>
            <person name="Liang C."/>
            <person name="Lipzen A."/>
            <person name="Lutzoni F."/>
            <person name="Magnuson J."/>
            <person name="Mondo S."/>
            <person name="Nolan M."/>
            <person name="Ohm R."/>
            <person name="Pangilinan J."/>
            <person name="Park H.-J."/>
            <person name="Ramirez L."/>
            <person name="Alfaro M."/>
            <person name="Sun H."/>
            <person name="Tritt A."/>
            <person name="Yoshinaga Y."/>
            <person name="Zwiers L.-H."/>
            <person name="Turgeon B."/>
            <person name="Goodwin S."/>
            <person name="Spatafora J."/>
            <person name="Crous P."/>
            <person name="Grigoriev I."/>
        </authorList>
    </citation>
    <scope>NUCLEOTIDE SEQUENCE</scope>
    <source>
        <strain evidence="9">CBS 133067</strain>
    </source>
</reference>
<dbReference type="GO" id="GO:0019905">
    <property type="term" value="F:syntaxin binding"/>
    <property type="evidence" value="ECO:0007669"/>
    <property type="project" value="TreeGrafter"/>
</dbReference>
<evidence type="ECO:0000313" key="9">
    <source>
        <dbReference type="EMBL" id="KAF2101871.1"/>
    </source>
</evidence>
<dbReference type="InterPro" id="IPR048319">
    <property type="entry name" value="Vps52_CC"/>
</dbReference>
<sequence>MWLDRFSQQSSPSGTPPPQGRASPAPRRQPYGPGPLPPRPSFGPRSSSLSLASTPSTTSLVGTARVPNGSALKNELYSAPPPGLDDPLSVLHNILGAPPRKPRRVSEPEGHVSKPAEVIEDIDFGGVSLEAFAGDDRNGNSPAISSRAQPVQPVEEYDKEKDKFDDLHRSILACDEVLKSVETYLTGFQADLGAVSAEIETLQSRSMALNTKLENRRVVEKLLGPSVEEFSLSPALVRKISEGPIDEGWIRALADLEKRSKVINGKSDDRDIKAVSDLKPLLKDLNDRAVERIRDYIVAQIKAIRSPSINAQIIQQQNLLRYKDLYAFMARHQPQLAEQIVQAYVNTMRWYYLSNFTRYHQALEKLKIHIIEKTEVLGSVEDASSSRGPLRSGAARPGAPPHDTFSLGRRSDMLKSPSLAALPSSVAEEDKSAHYLETPFRAFNLALLDNASFEYTFLTGFFTPTQSYHAISRTFNSIFEPTFTLGQSLTRQLVEQTNDGLGILLCVRLNQQFAFELQRRKVPAVESYINATNMLLWPRFQIVIDAHCDSLRKATASLPSRPGVASAILNSSAAPSQSTAPHPLTQRFATFVAGILTLSSETGDDEPVANSLTRLRNDFEAFLTKMSKAVAADKRKQQRFLDNNWSLIGTILEGIPGRLAGEVRDHFAGLQVEE</sequence>
<dbReference type="GO" id="GO:0000938">
    <property type="term" value="C:GARP complex"/>
    <property type="evidence" value="ECO:0007669"/>
    <property type="project" value="TreeGrafter"/>
</dbReference>
<dbReference type="PANTHER" id="PTHR14190:SF7">
    <property type="entry name" value="VACUOLAR PROTEIN SORTING-ASSOCIATED PROTEIN 52 HOMOLOG"/>
    <property type="match status" value="1"/>
</dbReference>
<accession>A0A9P4IHP1</accession>
<feature type="compositionally biased region" description="Pro residues" evidence="6">
    <location>
        <begin position="32"/>
        <end position="41"/>
    </location>
</feature>
<evidence type="ECO:0000256" key="2">
    <source>
        <dbReference type="ARBA" id="ARBA00008180"/>
    </source>
</evidence>
<dbReference type="PANTHER" id="PTHR14190">
    <property type="entry name" value="SUPPRESSOR OF ACTIN MUTATIONS 2/VACUOLAR PROTEIN SORTING 52"/>
    <property type="match status" value="1"/>
</dbReference>
<dbReference type="GO" id="GO:0032456">
    <property type="term" value="P:endocytic recycling"/>
    <property type="evidence" value="ECO:0007669"/>
    <property type="project" value="TreeGrafter"/>
</dbReference>
<evidence type="ECO:0000259" key="8">
    <source>
        <dbReference type="Pfam" id="PF20655"/>
    </source>
</evidence>
<keyword evidence="4" id="KW-0653">Protein transport</keyword>
<dbReference type="EMBL" id="ML978123">
    <property type="protein sequence ID" value="KAF2101871.1"/>
    <property type="molecule type" value="Genomic_DNA"/>
</dbReference>
<keyword evidence="3" id="KW-0813">Transport</keyword>
<evidence type="ECO:0000256" key="3">
    <source>
        <dbReference type="ARBA" id="ARBA00022448"/>
    </source>
</evidence>
<dbReference type="GO" id="GO:0005829">
    <property type="term" value="C:cytosol"/>
    <property type="evidence" value="ECO:0007669"/>
    <property type="project" value="GOC"/>
</dbReference>
<evidence type="ECO:0000256" key="4">
    <source>
        <dbReference type="ARBA" id="ARBA00022927"/>
    </source>
</evidence>
<comment type="caution">
    <text evidence="9">The sequence shown here is derived from an EMBL/GenBank/DDBJ whole genome shotgun (WGS) entry which is preliminary data.</text>
</comment>
<evidence type="ECO:0000256" key="6">
    <source>
        <dbReference type="SAM" id="MobiDB-lite"/>
    </source>
</evidence>
<proteinExistence type="inferred from homology"/>
<feature type="region of interest" description="Disordered" evidence="6">
    <location>
        <begin position="382"/>
        <end position="410"/>
    </location>
</feature>
<dbReference type="GO" id="GO:0015031">
    <property type="term" value="P:protein transport"/>
    <property type="evidence" value="ECO:0007669"/>
    <property type="project" value="UniProtKB-KW"/>
</dbReference>
<feature type="region of interest" description="Disordered" evidence="6">
    <location>
        <begin position="1"/>
        <end position="66"/>
    </location>
</feature>
<dbReference type="Proteomes" id="UP000799772">
    <property type="component" value="Unassembled WGS sequence"/>
</dbReference>
<dbReference type="GO" id="GO:0042147">
    <property type="term" value="P:retrograde transport, endosome to Golgi"/>
    <property type="evidence" value="ECO:0007669"/>
    <property type="project" value="TreeGrafter"/>
</dbReference>
<comment type="similarity">
    <text evidence="2">Belongs to the VPS52 family.</text>
</comment>
<evidence type="ECO:0000256" key="5">
    <source>
        <dbReference type="ARBA" id="ARBA00023034"/>
    </source>
</evidence>
<protein>
    <submittedName>
        <fullName evidence="9">Sac2 family protein</fullName>
    </submittedName>
</protein>
<dbReference type="Pfam" id="PF04129">
    <property type="entry name" value="Vps52_CC"/>
    <property type="match status" value="1"/>
</dbReference>
<organism evidence="9 10">
    <name type="scientific">Rhizodiscina lignyota</name>
    <dbReference type="NCBI Taxonomy" id="1504668"/>
    <lineage>
        <taxon>Eukaryota</taxon>
        <taxon>Fungi</taxon>
        <taxon>Dikarya</taxon>
        <taxon>Ascomycota</taxon>
        <taxon>Pezizomycotina</taxon>
        <taxon>Dothideomycetes</taxon>
        <taxon>Pleosporomycetidae</taxon>
        <taxon>Aulographales</taxon>
        <taxon>Rhizodiscinaceae</taxon>
        <taxon>Rhizodiscina</taxon>
    </lineage>
</organism>
<keyword evidence="10" id="KW-1185">Reference proteome</keyword>
<gene>
    <name evidence="9" type="ORF">NA57DRAFT_64537</name>
</gene>
<comment type="subcellular location">
    <subcellularLocation>
        <location evidence="1">Golgi apparatus</location>
        <location evidence="1">trans-Golgi network</location>
    </subcellularLocation>
</comment>
<dbReference type="InterPro" id="IPR048361">
    <property type="entry name" value="Vps52_C"/>
</dbReference>
<dbReference type="InterPro" id="IPR007258">
    <property type="entry name" value="Vps52"/>
</dbReference>
<dbReference type="OrthoDB" id="19482at2759"/>
<evidence type="ECO:0000256" key="1">
    <source>
        <dbReference type="ARBA" id="ARBA00004601"/>
    </source>
</evidence>
<feature type="domain" description="Vps52 C-terminal" evidence="8">
    <location>
        <begin position="346"/>
        <end position="665"/>
    </location>
</feature>
<keyword evidence="5" id="KW-0333">Golgi apparatus</keyword>
<evidence type="ECO:0000313" key="10">
    <source>
        <dbReference type="Proteomes" id="UP000799772"/>
    </source>
</evidence>
<evidence type="ECO:0000259" key="7">
    <source>
        <dbReference type="Pfam" id="PF04129"/>
    </source>
</evidence>
<name>A0A9P4IHP1_9PEZI</name>